<proteinExistence type="predicted"/>
<dbReference type="WBParaSite" id="SSLN_0000386701-mRNA-1">
    <property type="protein sequence ID" value="SSLN_0000386701-mRNA-1"/>
    <property type="gene ID" value="SSLN_0000386701"/>
</dbReference>
<dbReference type="AlphaFoldDB" id="A0A183SHP8"/>
<gene>
    <name evidence="1" type="ORF">SSLN_LOCUS3746</name>
</gene>
<keyword evidence="2" id="KW-1185">Reference proteome</keyword>
<sequence length="130" mass="14011">MCLGTYCYGPAYVKAVWVGNAPGVASDWSKLGYSQRSHYGHGHNRWANLGEGIRCCVCLQTRYLCSLPHAPNTPLLPATPQPSALPIPSTPPTCLFLSHIIPALSPPLLSSSLPLTLPSFTTVENVIRRA</sequence>
<reference evidence="1 2" key="2">
    <citation type="submission" date="2018-11" db="EMBL/GenBank/DDBJ databases">
        <authorList>
            <consortium name="Pathogen Informatics"/>
        </authorList>
    </citation>
    <scope>NUCLEOTIDE SEQUENCE [LARGE SCALE GENOMIC DNA]</scope>
    <source>
        <strain evidence="1 2">NST_G2</strain>
    </source>
</reference>
<dbReference type="EMBL" id="UYSU01032641">
    <property type="protein sequence ID" value="VDL90131.1"/>
    <property type="molecule type" value="Genomic_DNA"/>
</dbReference>
<evidence type="ECO:0000313" key="1">
    <source>
        <dbReference type="EMBL" id="VDL90131.1"/>
    </source>
</evidence>
<reference evidence="3" key="1">
    <citation type="submission" date="2016-06" db="UniProtKB">
        <authorList>
            <consortium name="WormBaseParasite"/>
        </authorList>
    </citation>
    <scope>IDENTIFICATION</scope>
</reference>
<protein>
    <submittedName>
        <fullName evidence="1 3">Uncharacterized protein</fullName>
    </submittedName>
</protein>
<accession>A0A183SHP8</accession>
<evidence type="ECO:0000313" key="2">
    <source>
        <dbReference type="Proteomes" id="UP000275846"/>
    </source>
</evidence>
<dbReference type="Proteomes" id="UP000275846">
    <property type="component" value="Unassembled WGS sequence"/>
</dbReference>
<name>A0A183SHP8_SCHSO</name>
<organism evidence="3">
    <name type="scientific">Schistocephalus solidus</name>
    <name type="common">Tapeworm</name>
    <dbReference type="NCBI Taxonomy" id="70667"/>
    <lineage>
        <taxon>Eukaryota</taxon>
        <taxon>Metazoa</taxon>
        <taxon>Spiralia</taxon>
        <taxon>Lophotrochozoa</taxon>
        <taxon>Platyhelminthes</taxon>
        <taxon>Cestoda</taxon>
        <taxon>Eucestoda</taxon>
        <taxon>Diphyllobothriidea</taxon>
        <taxon>Diphyllobothriidae</taxon>
        <taxon>Schistocephalus</taxon>
    </lineage>
</organism>
<evidence type="ECO:0000313" key="3">
    <source>
        <dbReference type="WBParaSite" id="SSLN_0000386701-mRNA-1"/>
    </source>
</evidence>